<organism evidence="1 3">
    <name type="scientific">Rotaria magnacalcarata</name>
    <dbReference type="NCBI Taxonomy" id="392030"/>
    <lineage>
        <taxon>Eukaryota</taxon>
        <taxon>Metazoa</taxon>
        <taxon>Spiralia</taxon>
        <taxon>Gnathifera</taxon>
        <taxon>Rotifera</taxon>
        <taxon>Eurotatoria</taxon>
        <taxon>Bdelloidea</taxon>
        <taxon>Philodinida</taxon>
        <taxon>Philodinidae</taxon>
        <taxon>Rotaria</taxon>
    </lineage>
</organism>
<evidence type="ECO:0000313" key="2">
    <source>
        <dbReference type="EMBL" id="CAF5222973.1"/>
    </source>
</evidence>
<dbReference type="Proteomes" id="UP000681720">
    <property type="component" value="Unassembled WGS sequence"/>
</dbReference>
<accession>A0A820MWE4</accession>
<feature type="non-terminal residue" evidence="1">
    <location>
        <position position="1"/>
    </location>
</feature>
<comment type="caution">
    <text evidence="1">The sequence shown here is derived from an EMBL/GenBank/DDBJ whole genome shotgun (WGS) entry which is preliminary data.</text>
</comment>
<gene>
    <name evidence="2" type="ORF">GIL414_LOCUS85349</name>
    <name evidence="1" type="ORF">UXM345_LOCUS37310</name>
</gene>
<name>A0A820MWE4_9BILA</name>
<sequence length="52" mass="6402">CKKKFDREGKNYVDFMDWLIYVPLFVEIHTRIVSNPFLRYEDPLKPPRETEK</sequence>
<dbReference type="PANTHER" id="PTHR35538:SF3">
    <property type="entry name" value="C-TYPE LECTIN DOMAIN-CONTAINING PROTEIN"/>
    <property type="match status" value="1"/>
</dbReference>
<proteinExistence type="predicted"/>
<dbReference type="EMBL" id="CAJOBJ010370034">
    <property type="protein sequence ID" value="CAF5222973.1"/>
    <property type="molecule type" value="Genomic_DNA"/>
</dbReference>
<dbReference type="Proteomes" id="UP000663842">
    <property type="component" value="Unassembled WGS sequence"/>
</dbReference>
<dbReference type="AlphaFoldDB" id="A0A820MWE4"/>
<reference evidence="1" key="1">
    <citation type="submission" date="2021-02" db="EMBL/GenBank/DDBJ databases">
        <authorList>
            <person name="Nowell W R."/>
        </authorList>
    </citation>
    <scope>NUCLEOTIDE SEQUENCE</scope>
</reference>
<evidence type="ECO:0000313" key="3">
    <source>
        <dbReference type="Proteomes" id="UP000663842"/>
    </source>
</evidence>
<dbReference type="EMBL" id="CAJOBF010019905">
    <property type="protein sequence ID" value="CAF4378574.1"/>
    <property type="molecule type" value="Genomic_DNA"/>
</dbReference>
<evidence type="ECO:0000313" key="1">
    <source>
        <dbReference type="EMBL" id="CAF4378574.1"/>
    </source>
</evidence>
<dbReference type="PANTHER" id="PTHR35538">
    <property type="entry name" value="LIG_CHAN-GLU_BD DOMAIN-CONTAINING PROTEIN"/>
    <property type="match status" value="1"/>
</dbReference>
<protein>
    <submittedName>
        <fullName evidence="1">Uncharacterized protein</fullName>
    </submittedName>
</protein>